<name>A0A2N7AU41_9LACO</name>
<comment type="caution">
    <text evidence="2">The sequence shown here is derived from an EMBL/GenBank/DDBJ whole genome shotgun (WGS) entry which is preliminary data.</text>
</comment>
<accession>A0A2N7AU41</accession>
<feature type="transmembrane region" description="Helical" evidence="1">
    <location>
        <begin position="34"/>
        <end position="55"/>
    </location>
</feature>
<feature type="transmembrane region" description="Helical" evidence="1">
    <location>
        <begin position="6"/>
        <end position="27"/>
    </location>
</feature>
<keyword evidence="3" id="KW-1185">Reference proteome</keyword>
<dbReference type="InterPro" id="IPR021324">
    <property type="entry name" value="DUF2929"/>
</dbReference>
<dbReference type="RefSeq" id="WP_102196152.1">
    <property type="nucleotide sequence ID" value="NZ_NIPR01000021.1"/>
</dbReference>
<sequence length="68" mass="7572">MEEMRYIAVIFWSIMLGQVAGFIGGALNQQKFNSTYSIIVSIVFAIIFSVIPLILDSSVKDTKNEKNA</sequence>
<dbReference type="OrthoDB" id="2139526at2"/>
<evidence type="ECO:0000256" key="1">
    <source>
        <dbReference type="SAM" id="Phobius"/>
    </source>
</evidence>
<dbReference type="Proteomes" id="UP000235649">
    <property type="component" value="Unassembled WGS sequence"/>
</dbReference>
<keyword evidence="1" id="KW-0812">Transmembrane</keyword>
<dbReference type="AlphaFoldDB" id="A0A2N7AU41"/>
<keyword evidence="1" id="KW-1133">Transmembrane helix</keyword>
<dbReference type="EMBL" id="NIPR01000021">
    <property type="protein sequence ID" value="PMD70305.1"/>
    <property type="molecule type" value="Genomic_DNA"/>
</dbReference>
<reference evidence="2 3" key="1">
    <citation type="submission" date="2017-05" db="EMBL/GenBank/DDBJ databases">
        <title>Lactobacillus nurukis nov., sp. nov., isolated from nuruk.</title>
        <authorList>
            <person name="Kim S.-J."/>
        </authorList>
    </citation>
    <scope>NUCLEOTIDE SEQUENCE [LARGE SCALE GENOMIC DNA]</scope>
    <source>
        <strain evidence="2 3">SYF10-1a</strain>
    </source>
</reference>
<protein>
    <submittedName>
        <fullName evidence="2">DUF2929 domain-containing protein</fullName>
    </submittedName>
</protein>
<organism evidence="2 3">
    <name type="scientific">Companilactobacillus nuruki</name>
    <dbReference type="NCBI Taxonomy" id="1993540"/>
    <lineage>
        <taxon>Bacteria</taxon>
        <taxon>Bacillati</taxon>
        <taxon>Bacillota</taxon>
        <taxon>Bacilli</taxon>
        <taxon>Lactobacillales</taxon>
        <taxon>Lactobacillaceae</taxon>
        <taxon>Companilactobacillus</taxon>
    </lineage>
</organism>
<evidence type="ECO:0000313" key="2">
    <source>
        <dbReference type="EMBL" id="PMD70305.1"/>
    </source>
</evidence>
<gene>
    <name evidence="2" type="ORF">CBP76_06645</name>
</gene>
<proteinExistence type="predicted"/>
<keyword evidence="1" id="KW-0472">Membrane</keyword>
<dbReference type="Pfam" id="PF11151">
    <property type="entry name" value="DUF2929"/>
    <property type="match status" value="1"/>
</dbReference>
<evidence type="ECO:0000313" key="3">
    <source>
        <dbReference type="Proteomes" id="UP000235649"/>
    </source>
</evidence>